<evidence type="ECO:0000313" key="4">
    <source>
        <dbReference type="Proteomes" id="UP000321424"/>
    </source>
</evidence>
<dbReference type="PROSITE" id="PS50995">
    <property type="entry name" value="HTH_MARR_2"/>
    <property type="match status" value="1"/>
</dbReference>
<gene>
    <name evidence="3" type="ORF">NN4_46850</name>
</gene>
<dbReference type="EMBL" id="BJXA01000033">
    <property type="protein sequence ID" value="GEM40166.1"/>
    <property type="molecule type" value="Genomic_DNA"/>
</dbReference>
<dbReference type="AlphaFoldDB" id="A0A511MJS4"/>
<protein>
    <recommendedName>
        <fullName evidence="2">HTH marR-type domain-containing protein</fullName>
    </recommendedName>
</protein>
<keyword evidence="4" id="KW-1185">Reference proteome</keyword>
<dbReference type="SUPFAM" id="SSF46785">
    <property type="entry name" value="Winged helix' DNA-binding domain"/>
    <property type="match status" value="1"/>
</dbReference>
<organism evidence="3 4">
    <name type="scientific">Nocardia ninae NBRC 108245</name>
    <dbReference type="NCBI Taxonomy" id="1210091"/>
    <lineage>
        <taxon>Bacteria</taxon>
        <taxon>Bacillati</taxon>
        <taxon>Actinomycetota</taxon>
        <taxon>Actinomycetes</taxon>
        <taxon>Mycobacteriales</taxon>
        <taxon>Nocardiaceae</taxon>
        <taxon>Nocardia</taxon>
    </lineage>
</organism>
<sequence>MMVPQDQSEGTGFVSRWDGDELTTWISFLFTSRLLIDRLDTDLRRAHGLTLDEYAVLVALEAAPDCRVRMNDLAEAAMLSQSRLSQQIKRMQARGLVDRQQAATDKRGVEVVLTDNGRRALLAAAPEHIDRVRRHFLRHLSTRDRAALTKSLRPVLDSLATSPALTRMLDQSYQARPPQRHRAESGTPRRSIEKGPT</sequence>
<dbReference type="OrthoDB" id="8635520at2"/>
<dbReference type="PANTHER" id="PTHR33164">
    <property type="entry name" value="TRANSCRIPTIONAL REGULATOR, MARR FAMILY"/>
    <property type="match status" value="1"/>
</dbReference>
<dbReference type="PANTHER" id="PTHR33164:SF99">
    <property type="entry name" value="MARR FAMILY REGULATORY PROTEIN"/>
    <property type="match status" value="1"/>
</dbReference>
<feature type="domain" description="HTH marR-type" evidence="2">
    <location>
        <begin position="19"/>
        <end position="157"/>
    </location>
</feature>
<comment type="caution">
    <text evidence="3">The sequence shown here is derived from an EMBL/GenBank/DDBJ whole genome shotgun (WGS) entry which is preliminary data.</text>
</comment>
<dbReference type="Gene3D" id="1.10.10.10">
    <property type="entry name" value="Winged helix-like DNA-binding domain superfamily/Winged helix DNA-binding domain"/>
    <property type="match status" value="1"/>
</dbReference>
<dbReference type="Pfam" id="PF12802">
    <property type="entry name" value="MarR_2"/>
    <property type="match status" value="1"/>
</dbReference>
<dbReference type="InterPro" id="IPR036388">
    <property type="entry name" value="WH-like_DNA-bd_sf"/>
</dbReference>
<evidence type="ECO:0000259" key="2">
    <source>
        <dbReference type="PROSITE" id="PS50995"/>
    </source>
</evidence>
<dbReference type="GO" id="GO:0003700">
    <property type="term" value="F:DNA-binding transcription factor activity"/>
    <property type="evidence" value="ECO:0007669"/>
    <property type="project" value="InterPro"/>
</dbReference>
<accession>A0A511MJS4</accession>
<evidence type="ECO:0000313" key="3">
    <source>
        <dbReference type="EMBL" id="GEM40166.1"/>
    </source>
</evidence>
<dbReference type="SMART" id="SM00347">
    <property type="entry name" value="HTH_MARR"/>
    <property type="match status" value="1"/>
</dbReference>
<dbReference type="InterPro" id="IPR039422">
    <property type="entry name" value="MarR/SlyA-like"/>
</dbReference>
<name>A0A511MJS4_9NOCA</name>
<dbReference type="RefSeq" id="WP_147135071.1">
    <property type="nucleotide sequence ID" value="NZ_BJXA01000033.1"/>
</dbReference>
<dbReference type="Proteomes" id="UP000321424">
    <property type="component" value="Unassembled WGS sequence"/>
</dbReference>
<proteinExistence type="predicted"/>
<dbReference type="InterPro" id="IPR000835">
    <property type="entry name" value="HTH_MarR-typ"/>
</dbReference>
<feature type="region of interest" description="Disordered" evidence="1">
    <location>
        <begin position="173"/>
        <end position="197"/>
    </location>
</feature>
<reference evidence="3 4" key="1">
    <citation type="submission" date="2019-07" db="EMBL/GenBank/DDBJ databases">
        <title>Whole genome shotgun sequence of Nocardia ninae NBRC 108245.</title>
        <authorList>
            <person name="Hosoyama A."/>
            <person name="Uohara A."/>
            <person name="Ohji S."/>
            <person name="Ichikawa N."/>
        </authorList>
    </citation>
    <scope>NUCLEOTIDE SEQUENCE [LARGE SCALE GENOMIC DNA]</scope>
    <source>
        <strain evidence="3 4">NBRC 108245</strain>
    </source>
</reference>
<evidence type="ECO:0000256" key="1">
    <source>
        <dbReference type="SAM" id="MobiDB-lite"/>
    </source>
</evidence>
<dbReference type="GO" id="GO:0006950">
    <property type="term" value="P:response to stress"/>
    <property type="evidence" value="ECO:0007669"/>
    <property type="project" value="TreeGrafter"/>
</dbReference>
<dbReference type="InterPro" id="IPR036390">
    <property type="entry name" value="WH_DNA-bd_sf"/>
</dbReference>